<dbReference type="GO" id="GO:0046872">
    <property type="term" value="F:metal ion binding"/>
    <property type="evidence" value="ECO:0007669"/>
    <property type="project" value="UniProtKB-KW"/>
</dbReference>
<keyword evidence="7" id="KW-1185">Reference proteome</keyword>
<evidence type="ECO:0000256" key="1">
    <source>
        <dbReference type="ARBA" id="ARBA00001947"/>
    </source>
</evidence>
<dbReference type="PANTHER" id="PTHR42813:SF2">
    <property type="entry name" value="DEHYDROGENASE, ZINC-CONTAINING, PUTATIVE (AFU_ORTHOLOGUE AFUA_2G02810)-RELATED"/>
    <property type="match status" value="1"/>
</dbReference>
<name>A0A1C6V2H2_9ACTN</name>
<evidence type="ECO:0000256" key="2">
    <source>
        <dbReference type="ARBA" id="ARBA00022723"/>
    </source>
</evidence>
<reference evidence="7" key="1">
    <citation type="submission" date="2016-06" db="EMBL/GenBank/DDBJ databases">
        <authorList>
            <person name="Varghese N."/>
            <person name="Submissions Spin"/>
        </authorList>
    </citation>
    <scope>NUCLEOTIDE SEQUENCE [LARGE SCALE GENOMIC DNA]</scope>
    <source>
        <strain evidence="7">DSM 45577</strain>
    </source>
</reference>
<dbReference type="AlphaFoldDB" id="A0A1C6V2H2"/>
<dbReference type="Proteomes" id="UP000198937">
    <property type="component" value="Unassembled WGS sequence"/>
</dbReference>
<sequence length="390" mass="40756">MRALCWDGGDGLVVRQVPDPELRNAHDVIVRVRRSAACGAELPMLTGGQPAPSVGEALGHEFLGDVVEVGPEVSRHRVGDRVVVCSTVSCGRCWYCRRGLYSCCDNGSSAEAMVAEPPWGAPAAGCYGHPRSAGGFAGSHAEYVRVPYADVGAFGVPEGVSDDRAVFASEAAPTGWLGADLGGVGPGDVVAVWGAGAVGQLTALAALMRGAERVIVVDRYDDRLRMVERAVGVETLHLGRTDVAAELRERSGGRGPDVCVEAAGEGGPRARSFAARLGGRPAGDAPAVREAVHACRKGGTVAVLGAASGFVDAFPLGAVLHKGITVRGSRQNGQRYVPRLLELMARDEVRTEHLATHRLPLEQGPLGYDLFRTRADGCVRVVFAPQEAAG</sequence>
<dbReference type="InterPro" id="IPR036291">
    <property type="entry name" value="NAD(P)-bd_dom_sf"/>
</dbReference>
<keyword evidence="3" id="KW-0862">Zinc</keyword>
<dbReference type="InterPro" id="IPR013149">
    <property type="entry name" value="ADH-like_C"/>
</dbReference>
<evidence type="ECO:0000256" key="3">
    <source>
        <dbReference type="ARBA" id="ARBA00022833"/>
    </source>
</evidence>
<dbReference type="STRING" id="683228.GA0070617_4397"/>
<gene>
    <name evidence="6" type="ORF">GA0070617_4397</name>
</gene>
<dbReference type="OrthoDB" id="3399630at2"/>
<dbReference type="InterPro" id="IPR011032">
    <property type="entry name" value="GroES-like_sf"/>
</dbReference>
<dbReference type="RefSeq" id="WP_091446965.1">
    <property type="nucleotide sequence ID" value="NZ_BMMJ01000002.1"/>
</dbReference>
<dbReference type="Pfam" id="PF08240">
    <property type="entry name" value="ADH_N"/>
    <property type="match status" value="1"/>
</dbReference>
<feature type="domain" description="Alcohol dehydrogenase-like N-terminal" evidence="5">
    <location>
        <begin position="25"/>
        <end position="151"/>
    </location>
</feature>
<organism evidence="6 7">
    <name type="scientific">Micromonospora yangpuensis</name>
    <dbReference type="NCBI Taxonomy" id="683228"/>
    <lineage>
        <taxon>Bacteria</taxon>
        <taxon>Bacillati</taxon>
        <taxon>Actinomycetota</taxon>
        <taxon>Actinomycetes</taxon>
        <taxon>Micromonosporales</taxon>
        <taxon>Micromonosporaceae</taxon>
        <taxon>Micromonospora</taxon>
    </lineage>
</organism>
<dbReference type="EMBL" id="FMIA01000002">
    <property type="protein sequence ID" value="SCL60495.1"/>
    <property type="molecule type" value="Genomic_DNA"/>
</dbReference>
<comment type="cofactor">
    <cofactor evidence="1">
        <name>Zn(2+)</name>
        <dbReference type="ChEBI" id="CHEBI:29105"/>
    </cofactor>
</comment>
<dbReference type="PANTHER" id="PTHR42813">
    <property type="entry name" value="ZINC-TYPE ALCOHOL DEHYDROGENASE-LIKE"/>
    <property type="match status" value="1"/>
</dbReference>
<protein>
    <submittedName>
        <fullName evidence="6">Threonine dehydrogenase</fullName>
    </submittedName>
</protein>
<dbReference type="Gene3D" id="3.90.180.10">
    <property type="entry name" value="Medium-chain alcohol dehydrogenases, catalytic domain"/>
    <property type="match status" value="1"/>
</dbReference>
<keyword evidence="2" id="KW-0479">Metal-binding</keyword>
<dbReference type="Pfam" id="PF00107">
    <property type="entry name" value="ADH_zinc_N"/>
    <property type="match status" value="1"/>
</dbReference>
<feature type="domain" description="Alcohol dehydrogenase-like C-terminal" evidence="4">
    <location>
        <begin position="197"/>
        <end position="266"/>
    </location>
</feature>
<dbReference type="SUPFAM" id="SSF50129">
    <property type="entry name" value="GroES-like"/>
    <property type="match status" value="1"/>
</dbReference>
<dbReference type="Gene3D" id="3.40.50.720">
    <property type="entry name" value="NAD(P)-binding Rossmann-like Domain"/>
    <property type="match status" value="1"/>
</dbReference>
<dbReference type="InterPro" id="IPR013154">
    <property type="entry name" value="ADH-like_N"/>
</dbReference>
<dbReference type="SUPFAM" id="SSF51735">
    <property type="entry name" value="NAD(P)-binding Rossmann-fold domains"/>
    <property type="match status" value="1"/>
</dbReference>
<evidence type="ECO:0000259" key="5">
    <source>
        <dbReference type="Pfam" id="PF08240"/>
    </source>
</evidence>
<evidence type="ECO:0000259" key="4">
    <source>
        <dbReference type="Pfam" id="PF00107"/>
    </source>
</evidence>
<evidence type="ECO:0000313" key="7">
    <source>
        <dbReference type="Proteomes" id="UP000198937"/>
    </source>
</evidence>
<evidence type="ECO:0000313" key="6">
    <source>
        <dbReference type="EMBL" id="SCL60495.1"/>
    </source>
</evidence>
<proteinExistence type="predicted"/>
<accession>A0A1C6V2H2</accession>